<reference evidence="3" key="1">
    <citation type="submission" date="2016-06" db="EMBL/GenBank/DDBJ databases">
        <authorList>
            <person name="Varghese N."/>
            <person name="Submissions Spin"/>
        </authorList>
    </citation>
    <scope>NUCLEOTIDE SEQUENCE [LARGE SCALE GENOMIC DNA]</scope>
    <source>
        <strain evidence="3">DSM 44983</strain>
    </source>
</reference>
<accession>A0A1C5KGN9</accession>
<evidence type="ECO:0000313" key="3">
    <source>
        <dbReference type="Proteomes" id="UP000198226"/>
    </source>
</evidence>
<keyword evidence="3" id="KW-1185">Reference proteome</keyword>
<evidence type="ECO:0000256" key="1">
    <source>
        <dbReference type="SAM" id="MobiDB-lite"/>
    </source>
</evidence>
<name>A0A1C5KGN9_9ACTN</name>
<evidence type="ECO:0000313" key="2">
    <source>
        <dbReference type="EMBL" id="SCG81586.1"/>
    </source>
</evidence>
<feature type="region of interest" description="Disordered" evidence="1">
    <location>
        <begin position="1"/>
        <end position="34"/>
    </location>
</feature>
<feature type="compositionally biased region" description="Basic and acidic residues" evidence="1">
    <location>
        <begin position="1"/>
        <end position="12"/>
    </location>
</feature>
<sequence>MPDERPYRRDVPVHAAPPEQTPSPSPQQGEPDGGVSVEARWWADLRQQVVYRAKRLNTGHMFEADQRYGQRDALGPHGVMLFFVSEAPAQPHGYQLHTAYRLWLSSPESQHLPRLLADLTEVVADSITRAGAAGRRWHPVGPQGSMVNGGDMTLPSGAVYVGVGVTTLDSDQGRWQQLARTLRHPDDHRRRSVFDLKGQCYVLLTDGTALHVDRDPHAPIGVDGVRCTKPLDPDRSTYYNPHEHLTDQGDPITRDTWAQLTRLHHTLAGHLLAGHPA</sequence>
<organism evidence="2 3">
    <name type="scientific">Micromonospora rifamycinica</name>
    <dbReference type="NCBI Taxonomy" id="291594"/>
    <lineage>
        <taxon>Bacteria</taxon>
        <taxon>Bacillati</taxon>
        <taxon>Actinomycetota</taxon>
        <taxon>Actinomycetes</taxon>
        <taxon>Micromonosporales</taxon>
        <taxon>Micromonosporaceae</taxon>
        <taxon>Micromonospora</taxon>
    </lineage>
</organism>
<gene>
    <name evidence="2" type="ORF">GA0070623_5970</name>
</gene>
<dbReference type="EMBL" id="LT607752">
    <property type="protein sequence ID" value="SCG81586.1"/>
    <property type="molecule type" value="Genomic_DNA"/>
</dbReference>
<dbReference type="RefSeq" id="WP_231932596.1">
    <property type="nucleotide sequence ID" value="NZ_LT607752.1"/>
</dbReference>
<protein>
    <submittedName>
        <fullName evidence="2">Uncharacterized protein</fullName>
    </submittedName>
</protein>
<proteinExistence type="predicted"/>
<dbReference type="AlphaFoldDB" id="A0A1C5KGN9"/>
<dbReference type="Proteomes" id="UP000198226">
    <property type="component" value="Chromosome I"/>
</dbReference>